<dbReference type="InterPro" id="IPR028910">
    <property type="entry name" value="Tox-PL-2_dom"/>
</dbReference>
<keyword evidence="3" id="KW-1185">Reference proteome</keyword>
<dbReference type="RefSeq" id="WP_332866880.1">
    <property type="nucleotide sequence ID" value="NZ_JBAFSM010000047.1"/>
</dbReference>
<name>A0AAW9QQQ5_9CHRO</name>
<dbReference type="Proteomes" id="UP001328733">
    <property type="component" value="Unassembled WGS sequence"/>
</dbReference>
<evidence type="ECO:0000313" key="3">
    <source>
        <dbReference type="Proteomes" id="UP001328733"/>
    </source>
</evidence>
<sequence>MSQLTDAEVYARVAEIIEEFEIFECEDCARAMIEWCGSQGIETTLLKLEIDYRGYQKRGDKEEYIVSERRGNEAITRNGKHYGVEVRGLVFDNLDNIGRNREDWIKDFYCQTGGFIISEL</sequence>
<proteinExistence type="predicted"/>
<accession>A0AAW9QQQ5</accession>
<dbReference type="AlphaFoldDB" id="A0AAW9QQQ5"/>
<reference evidence="2 3" key="1">
    <citation type="submission" date="2024-01" db="EMBL/GenBank/DDBJ databases">
        <title>Genomic insights into the taxonomy and metabolism of the cyanobacterium Pannus brasiliensis CCIBt3594.</title>
        <authorList>
            <person name="Machado M."/>
            <person name="Botero N.B."/>
            <person name="Andreote A.P.D."/>
            <person name="Feitosa A.M.T."/>
            <person name="Popin R."/>
            <person name="Sivonen K."/>
            <person name="Fiore M.F."/>
        </authorList>
    </citation>
    <scope>NUCLEOTIDE SEQUENCE [LARGE SCALE GENOMIC DNA]</scope>
    <source>
        <strain evidence="2 3">CCIBt3594</strain>
    </source>
</reference>
<dbReference type="EMBL" id="JBAFSM010000047">
    <property type="protein sequence ID" value="MEG3439393.1"/>
    <property type="molecule type" value="Genomic_DNA"/>
</dbReference>
<protein>
    <submittedName>
        <fullName evidence="2">Papain fold toxin domain-containing protein</fullName>
    </submittedName>
</protein>
<comment type="caution">
    <text evidence="2">The sequence shown here is derived from an EMBL/GenBank/DDBJ whole genome shotgun (WGS) entry which is preliminary data.</text>
</comment>
<gene>
    <name evidence="2" type="ORF">V0288_19860</name>
</gene>
<organism evidence="2 3">
    <name type="scientific">Pannus brasiliensis CCIBt3594</name>
    <dbReference type="NCBI Taxonomy" id="1427578"/>
    <lineage>
        <taxon>Bacteria</taxon>
        <taxon>Bacillati</taxon>
        <taxon>Cyanobacteriota</taxon>
        <taxon>Cyanophyceae</taxon>
        <taxon>Oscillatoriophycideae</taxon>
        <taxon>Chroococcales</taxon>
        <taxon>Microcystaceae</taxon>
        <taxon>Pannus</taxon>
    </lineage>
</organism>
<evidence type="ECO:0000313" key="2">
    <source>
        <dbReference type="EMBL" id="MEG3439393.1"/>
    </source>
</evidence>
<feature type="domain" description="Tox-PL-2" evidence="1">
    <location>
        <begin position="10"/>
        <end position="108"/>
    </location>
</feature>
<dbReference type="Pfam" id="PF15643">
    <property type="entry name" value="Tox-PL-2"/>
    <property type="match status" value="1"/>
</dbReference>
<evidence type="ECO:0000259" key="1">
    <source>
        <dbReference type="Pfam" id="PF15643"/>
    </source>
</evidence>